<keyword evidence="1" id="KW-0472">Membrane</keyword>
<evidence type="ECO:0000313" key="2">
    <source>
        <dbReference type="EMBL" id="ADN75674.1"/>
    </source>
</evidence>
<accession>E1SNJ0</accession>
<protein>
    <recommendedName>
        <fullName evidence="4">TIGR03503 family protein</fullName>
    </recommendedName>
</protein>
<dbReference type="Proteomes" id="UP000006683">
    <property type="component" value="Chromosome"/>
</dbReference>
<dbReference type="HOGENOM" id="CLU_045654_0_0_6"/>
<dbReference type="EMBL" id="CP002209">
    <property type="protein sequence ID" value="ADN75674.1"/>
    <property type="molecule type" value="Genomic_DNA"/>
</dbReference>
<dbReference type="eggNOG" id="COG2304">
    <property type="taxonomic scope" value="Bacteria"/>
</dbReference>
<dbReference type="AlphaFoldDB" id="E1SNJ0"/>
<feature type="transmembrane region" description="Helical" evidence="1">
    <location>
        <begin position="375"/>
        <end position="397"/>
    </location>
</feature>
<keyword evidence="1" id="KW-1133">Transmembrane helix</keyword>
<proteinExistence type="predicted"/>
<keyword evidence="3" id="KW-1185">Reference proteome</keyword>
<dbReference type="KEGG" id="fbl:Fbal_1470"/>
<name>E1SNJ0_FERBD</name>
<evidence type="ECO:0008006" key="4">
    <source>
        <dbReference type="Google" id="ProtNLM"/>
    </source>
</evidence>
<reference evidence="2 3" key="1">
    <citation type="journal article" date="2010" name="Stand. Genomic Sci.">
        <title>Complete genome sequence of Ferrimonas balearica type strain (PAT).</title>
        <authorList>
            <person name="Nolan M."/>
            <person name="Sikorski J."/>
            <person name="Davenport K."/>
            <person name="Lucas S."/>
            <person name="Glavina Del Rio T."/>
            <person name="Tice H."/>
            <person name="Cheng J."/>
            <person name="Goodwin L."/>
            <person name="Pitluck S."/>
            <person name="Liolios K."/>
            <person name="Ivanova N."/>
            <person name="Mavromatis K."/>
            <person name="Ovchinnikova G."/>
            <person name="Pati A."/>
            <person name="Chen A."/>
            <person name="Palaniappan K."/>
            <person name="Land M."/>
            <person name="Hauser L."/>
            <person name="Chang Y."/>
            <person name="Jeffries C."/>
            <person name="Tapia R."/>
            <person name="Brettin T."/>
            <person name="Detter J."/>
            <person name="Han C."/>
            <person name="Yasawong M."/>
            <person name="Rohde M."/>
            <person name="Tindall B."/>
            <person name="Goker M."/>
            <person name="Woyke T."/>
            <person name="Bristow J."/>
            <person name="Eisen J."/>
            <person name="Markowitz V."/>
            <person name="Hugenholtz P."/>
            <person name="Kyrpides N."/>
            <person name="Klenk H."/>
            <person name="Lapidus A."/>
        </authorList>
    </citation>
    <scope>NUCLEOTIDE SEQUENCE [LARGE SCALE GENOMIC DNA]</scope>
    <source>
        <strain evidence="3">DSM 9799 / CCM 4581 / KCTC 23876 / PAT</strain>
    </source>
</reference>
<keyword evidence="1" id="KW-0812">Transmembrane</keyword>
<dbReference type="STRING" id="550540.Fbal_1470"/>
<organism evidence="2 3">
    <name type="scientific">Ferrimonas balearica (strain DSM 9799 / CCM 4581 / KCTC 23876 / PAT)</name>
    <dbReference type="NCBI Taxonomy" id="550540"/>
    <lineage>
        <taxon>Bacteria</taxon>
        <taxon>Pseudomonadati</taxon>
        <taxon>Pseudomonadota</taxon>
        <taxon>Gammaproteobacteria</taxon>
        <taxon>Alteromonadales</taxon>
        <taxon>Ferrimonadaceae</taxon>
        <taxon>Ferrimonas</taxon>
    </lineage>
</organism>
<gene>
    <name evidence="2" type="ordered locus">Fbal_1470</name>
</gene>
<sequence>MPFGCATERPMSRLIRAFGLTGWLALFAFSAQAELTPQTTELLDNRFRIDHAIDQITILAQRAPGSAPVVVVKPDGSKWYAHRHPDSVTWNATQSSDLIRINNPTPGPWQLVGEVVDGSELRLMSEVALRHDPLPERVYRGERVKLTAELLGDDDRIVMRDFEAQLDWSMSIRSANRPGDENFGAGPFMIGAYHDGGKGLDEVPHDGIFTSNLDFNYPAGLYRYKMAVSNEVFHRELTGEIEILPQPVRIALVELPSGETNHSELTITLEPDVTPENLHLDLAIETPDQSRYQLSITPTEPVQQMPLPMVSAYGNYRIEGEAAGTRYDGVEFFLSLPELAFYVAPPPPPPLSAEEMAAIALREAQEREASARTRVIWTVGAVNILLLVVGAAILIVWRKRQRLYQELMAMPIEPQELTPDQVDLTQFSPDDGAGTQR</sequence>
<evidence type="ECO:0000256" key="1">
    <source>
        <dbReference type="SAM" id="Phobius"/>
    </source>
</evidence>
<dbReference type="InterPro" id="IPR020010">
    <property type="entry name" value="CHP03503"/>
</dbReference>
<dbReference type="NCBIfam" id="TIGR03503">
    <property type="entry name" value="TIGR03503 family protein"/>
    <property type="match status" value="1"/>
</dbReference>
<evidence type="ECO:0000313" key="3">
    <source>
        <dbReference type="Proteomes" id="UP000006683"/>
    </source>
</evidence>